<gene>
    <name evidence="2" type="ORF">J0X15_14690</name>
</gene>
<accession>A0A939JAI9</accession>
<proteinExistence type="predicted"/>
<dbReference type="InterPro" id="IPR014973">
    <property type="entry name" value="DUF1835"/>
</dbReference>
<dbReference type="Proteomes" id="UP000664779">
    <property type="component" value="Unassembled WGS sequence"/>
</dbReference>
<comment type="caution">
    <text evidence="2">The sequence shown here is derived from an EMBL/GenBank/DDBJ whole genome shotgun (WGS) entry which is preliminary data.</text>
</comment>
<evidence type="ECO:0000313" key="2">
    <source>
        <dbReference type="EMBL" id="MBO0346478.1"/>
    </source>
</evidence>
<dbReference type="Pfam" id="PF08874">
    <property type="entry name" value="DUF1835"/>
    <property type="match status" value="1"/>
</dbReference>
<organism evidence="2 3">
    <name type="scientific">Roseibium limicola</name>
    <dbReference type="NCBI Taxonomy" id="2816037"/>
    <lineage>
        <taxon>Bacteria</taxon>
        <taxon>Pseudomonadati</taxon>
        <taxon>Pseudomonadota</taxon>
        <taxon>Alphaproteobacteria</taxon>
        <taxon>Hyphomicrobiales</taxon>
        <taxon>Stappiaceae</taxon>
        <taxon>Roseibium</taxon>
    </lineage>
</organism>
<reference evidence="2" key="1">
    <citation type="submission" date="2021-03" db="EMBL/GenBank/DDBJ databases">
        <title>Roseibium sp. CAU 1637 isolated from Incheon.</title>
        <authorList>
            <person name="Kim W."/>
        </authorList>
    </citation>
    <scope>NUCLEOTIDE SEQUENCE</scope>
    <source>
        <strain evidence="2">CAU 1637</strain>
    </source>
</reference>
<evidence type="ECO:0000313" key="3">
    <source>
        <dbReference type="Proteomes" id="UP000664779"/>
    </source>
</evidence>
<keyword evidence="3" id="KW-1185">Reference proteome</keyword>
<feature type="domain" description="DUF1835" evidence="1">
    <location>
        <begin position="112"/>
        <end position="220"/>
    </location>
</feature>
<protein>
    <submittedName>
        <fullName evidence="2">DUF1835 domain-containing protein</fullName>
    </submittedName>
</protein>
<sequence>MTDNLRSTQDMPLLSEADLSLSLHRQRKRAKELRDAVCSGAPEALARLKKHHPHPDRPDPARFKLSDAQCIVAREAGVSSWPALKTHVTQLEQAKAAIESGETLPDDDLPTLHIRCGNDIERPLRRAGFSGDFLMIADPICQGPVSAGLGALETRARFLSSDYPGQDFDDSLTKLQASEDRLNRAHEFARVALWFEHDCYDQLLLCKVLTSLRASGADRRRVEIITLDKFPGHRKFIGIGQLSPAALRHMYARRIVVPEEAYGIASRVWEALSAPSPEWLGALALSENKTLPFLARALQRYLADLPGVGDGLSFTERAALGVLTEGPLPWAEIFRKFMRELDPLPFHGDLMFYADLLRLSGAGDPPLLAVPADTDLAWGKQVFQLTDTGQQLLAGQKDFKSCRPLPRYQGGVTCFAAPDWRWDANLQKPVALPL</sequence>
<dbReference type="EMBL" id="JAFLNF010000006">
    <property type="protein sequence ID" value="MBO0346478.1"/>
    <property type="molecule type" value="Genomic_DNA"/>
</dbReference>
<dbReference type="RefSeq" id="WP_206942273.1">
    <property type="nucleotide sequence ID" value="NZ_JAFLNF010000006.1"/>
</dbReference>
<evidence type="ECO:0000259" key="1">
    <source>
        <dbReference type="Pfam" id="PF08874"/>
    </source>
</evidence>
<name>A0A939JAI9_9HYPH</name>
<dbReference type="AlphaFoldDB" id="A0A939JAI9"/>